<feature type="domain" description="Polymerase/histidinol phosphatase N-terminal" evidence="1">
    <location>
        <begin position="6"/>
        <end position="80"/>
    </location>
</feature>
<dbReference type="GO" id="GO:0042578">
    <property type="term" value="F:phosphoric ester hydrolase activity"/>
    <property type="evidence" value="ECO:0007669"/>
    <property type="project" value="TreeGrafter"/>
</dbReference>
<dbReference type="InterPro" id="IPR016195">
    <property type="entry name" value="Pol/histidinol_Pase-like"/>
</dbReference>
<protein>
    <submittedName>
        <fullName evidence="2">PHP domain protein</fullName>
    </submittedName>
</protein>
<dbReference type="InterPro" id="IPR003141">
    <property type="entry name" value="Pol/His_phosphatase_N"/>
</dbReference>
<dbReference type="PANTHER" id="PTHR36928">
    <property type="entry name" value="PHOSPHATASE YCDX-RELATED"/>
    <property type="match status" value="1"/>
</dbReference>
<evidence type="ECO:0000313" key="2">
    <source>
        <dbReference type="EMBL" id="ACZ10613.1"/>
    </source>
</evidence>
<dbReference type="AlphaFoldDB" id="D1ARX7"/>
<proteinExistence type="predicted"/>
<dbReference type="EMBL" id="CP001739">
    <property type="protein sequence ID" value="ACZ10613.1"/>
    <property type="molecule type" value="Genomic_DNA"/>
</dbReference>
<dbReference type="InterPro" id="IPR050243">
    <property type="entry name" value="PHP_phosphatase"/>
</dbReference>
<sequence>MRKYELDVHTHTIASGHAYGTITEMAKAASEKGLKILGITEHTTGIPGTCDEFYFGNMVVVPRNMFGIELMLGAEINILDYKGTLGLDEWYFKHLDIRIAGIHEMCYKSGTIAENTQAIINTIKNPVIDIISHPDDGNCPLDYDEVVQAAKEYHVLLEINNNSLRSSRRKNVFENSVKILELCRQHNIPVLISSDAHYMTDIANFDNVEKVLETVNFPEELVINNSAEKFREFIKRNREREKI</sequence>
<dbReference type="CDD" id="cd07437">
    <property type="entry name" value="PHP_HisPPase_Ycdx_like"/>
    <property type="match status" value="1"/>
</dbReference>
<dbReference type="SUPFAM" id="SSF89550">
    <property type="entry name" value="PHP domain-like"/>
    <property type="match status" value="1"/>
</dbReference>
<dbReference type="STRING" id="526218.Sterm_3779"/>
<evidence type="ECO:0000313" key="3">
    <source>
        <dbReference type="Proteomes" id="UP000000845"/>
    </source>
</evidence>
<dbReference type="GO" id="GO:0008270">
    <property type="term" value="F:zinc ion binding"/>
    <property type="evidence" value="ECO:0007669"/>
    <property type="project" value="TreeGrafter"/>
</dbReference>
<evidence type="ECO:0000259" key="1">
    <source>
        <dbReference type="SMART" id="SM00481"/>
    </source>
</evidence>
<dbReference type="PANTHER" id="PTHR36928:SF1">
    <property type="entry name" value="PHOSPHATASE YCDX-RELATED"/>
    <property type="match status" value="1"/>
</dbReference>
<dbReference type="eggNOG" id="COG1387">
    <property type="taxonomic scope" value="Bacteria"/>
</dbReference>
<organism evidence="2 3">
    <name type="scientific">Sebaldella termitidis (strain ATCC 33386 / NCTC 11300)</name>
    <dbReference type="NCBI Taxonomy" id="526218"/>
    <lineage>
        <taxon>Bacteria</taxon>
        <taxon>Fusobacteriati</taxon>
        <taxon>Fusobacteriota</taxon>
        <taxon>Fusobacteriia</taxon>
        <taxon>Fusobacteriales</taxon>
        <taxon>Leptotrichiaceae</taxon>
        <taxon>Sebaldella</taxon>
    </lineage>
</organism>
<reference evidence="3" key="1">
    <citation type="submission" date="2009-09" db="EMBL/GenBank/DDBJ databases">
        <title>The complete chromosome of Sebaldella termitidis ATCC 33386.</title>
        <authorList>
            <consortium name="US DOE Joint Genome Institute (JGI-PGF)"/>
            <person name="Lucas S."/>
            <person name="Copeland A."/>
            <person name="Lapidus A."/>
            <person name="Glavina del Rio T."/>
            <person name="Dalin E."/>
            <person name="Tice H."/>
            <person name="Bruce D."/>
            <person name="Goodwin L."/>
            <person name="Pitluck S."/>
            <person name="Kyrpides N."/>
            <person name="Mavromatis K."/>
            <person name="Ivanova N."/>
            <person name="Mikhailova N."/>
            <person name="Sims D."/>
            <person name="Meincke L."/>
            <person name="Brettin T."/>
            <person name="Detter J.C."/>
            <person name="Han C."/>
            <person name="Larimer F."/>
            <person name="Land M."/>
            <person name="Hauser L."/>
            <person name="Markowitz V."/>
            <person name="Cheng J.F."/>
            <person name="Hugenholtz P."/>
            <person name="Woyke T."/>
            <person name="Wu D."/>
            <person name="Eisen J.A."/>
        </authorList>
    </citation>
    <scope>NUCLEOTIDE SEQUENCE [LARGE SCALE GENOMIC DNA]</scope>
    <source>
        <strain evidence="3">ATCC 33386 / NCTC 11300</strain>
    </source>
</reference>
<dbReference type="HOGENOM" id="CLU_061999_0_1_0"/>
<keyword evidence="3" id="KW-1185">Reference proteome</keyword>
<dbReference type="SMART" id="SM00481">
    <property type="entry name" value="POLIIIAc"/>
    <property type="match status" value="1"/>
</dbReference>
<dbReference type="Pfam" id="PF02811">
    <property type="entry name" value="PHP"/>
    <property type="match status" value="1"/>
</dbReference>
<dbReference type="NCBIfam" id="NF006702">
    <property type="entry name" value="PRK09248.1"/>
    <property type="match status" value="1"/>
</dbReference>
<name>D1ARX7_SEBTE</name>
<reference evidence="2 3" key="2">
    <citation type="journal article" date="2010" name="Stand. Genomic Sci.">
        <title>Complete genome sequence of Sebaldella termitidis type strain (NCTC 11300).</title>
        <authorList>
            <person name="Harmon-Smith M."/>
            <person name="Celia L."/>
            <person name="Chertkov O."/>
            <person name="Lapidus A."/>
            <person name="Copeland A."/>
            <person name="Glavina Del Rio T."/>
            <person name="Nolan M."/>
            <person name="Lucas S."/>
            <person name="Tice H."/>
            <person name="Cheng J.F."/>
            <person name="Han C."/>
            <person name="Detter J.C."/>
            <person name="Bruce D."/>
            <person name="Goodwin L."/>
            <person name="Pitluck S."/>
            <person name="Pati A."/>
            <person name="Liolios K."/>
            <person name="Ivanova N."/>
            <person name="Mavromatis K."/>
            <person name="Mikhailova N."/>
            <person name="Chen A."/>
            <person name="Palaniappan K."/>
            <person name="Land M."/>
            <person name="Hauser L."/>
            <person name="Chang Y.J."/>
            <person name="Jeffries C.D."/>
            <person name="Brettin T."/>
            <person name="Goker M."/>
            <person name="Beck B."/>
            <person name="Bristow J."/>
            <person name="Eisen J.A."/>
            <person name="Markowitz V."/>
            <person name="Hugenholtz P."/>
            <person name="Kyrpides N.C."/>
            <person name="Klenk H.P."/>
            <person name="Chen F."/>
        </authorList>
    </citation>
    <scope>NUCLEOTIDE SEQUENCE [LARGE SCALE GENOMIC DNA]</scope>
    <source>
        <strain evidence="3">ATCC 33386 / NCTC 11300</strain>
    </source>
</reference>
<dbReference type="Gene3D" id="3.20.20.140">
    <property type="entry name" value="Metal-dependent hydrolases"/>
    <property type="match status" value="1"/>
</dbReference>
<accession>D1ARX7</accession>
<dbReference type="KEGG" id="str:Sterm_3779"/>
<dbReference type="InterPro" id="IPR004013">
    <property type="entry name" value="PHP_dom"/>
</dbReference>
<dbReference type="Proteomes" id="UP000000845">
    <property type="component" value="Chromosome"/>
</dbReference>
<dbReference type="RefSeq" id="WP_012863193.1">
    <property type="nucleotide sequence ID" value="NC_013517.1"/>
</dbReference>
<dbReference type="GO" id="GO:0005829">
    <property type="term" value="C:cytosol"/>
    <property type="evidence" value="ECO:0007669"/>
    <property type="project" value="TreeGrafter"/>
</dbReference>
<gene>
    <name evidence="2" type="ordered locus">Sterm_3779</name>
</gene>